<sequence>MNLTFSSPRWLGLFLILTGFPAWAVEELPGHLIFASDSQYPWSDLTDADIRDPNVEKRSAELIDAQYSSMASFRKLNGGAARVPVMINGDITSFGHGGERSFMRAMFEDKLEGAYDYGLGNHDYANNVDDCFLNNCAAGSVDDLKNRYWGSVDSMDLAARASGLGKTYYGSLAYSKTFGDVHLVQLHNEPTYTVTFSSGILKSTHYEITHALDWLEKDLAQARANDKIIILNMHKVYDWAGNAAQIKRFREMINTYKVTAVFGGHDHWGVGWYGRGEELFGEVPVFLSGSSSQQTYLIASFIEDRQSLEVSVVKSNNWSTRRIAAEARVRK</sequence>
<feature type="domain" description="Calcineurin-like phosphoesterase" evidence="1">
    <location>
        <begin position="84"/>
        <end position="268"/>
    </location>
</feature>
<dbReference type="InterPro" id="IPR029052">
    <property type="entry name" value="Metallo-depent_PP-like"/>
</dbReference>
<dbReference type="InterPro" id="IPR051918">
    <property type="entry name" value="STPP_CPPED1"/>
</dbReference>
<dbReference type="GO" id="GO:0016787">
    <property type="term" value="F:hydrolase activity"/>
    <property type="evidence" value="ECO:0007669"/>
    <property type="project" value="InterPro"/>
</dbReference>
<evidence type="ECO:0000313" key="2">
    <source>
        <dbReference type="EMBL" id="RON12257.1"/>
    </source>
</evidence>
<proteinExistence type="predicted"/>
<dbReference type="AlphaFoldDB" id="A0A423HGP9"/>
<dbReference type="Pfam" id="PF00149">
    <property type="entry name" value="Metallophos"/>
    <property type="match status" value="1"/>
</dbReference>
<reference evidence="2 3" key="1">
    <citation type="submission" date="2016-10" db="EMBL/GenBank/DDBJ databases">
        <title>Comparative genome analysis of multiple Pseudomonas spp. focuses on biocontrol and plant growth promoting traits.</title>
        <authorList>
            <person name="Tao X.-Y."/>
            <person name="Taylor C.G."/>
        </authorList>
    </citation>
    <scope>NUCLEOTIDE SEQUENCE [LARGE SCALE GENOMIC DNA]</scope>
    <source>
        <strain evidence="2 3">36C6</strain>
    </source>
</reference>
<organism evidence="2 3">
    <name type="scientific">Pseudomonas frederiksbergensis</name>
    <dbReference type="NCBI Taxonomy" id="104087"/>
    <lineage>
        <taxon>Bacteria</taxon>
        <taxon>Pseudomonadati</taxon>
        <taxon>Pseudomonadota</taxon>
        <taxon>Gammaproteobacteria</taxon>
        <taxon>Pseudomonadales</taxon>
        <taxon>Pseudomonadaceae</taxon>
        <taxon>Pseudomonas</taxon>
    </lineage>
</organism>
<accession>A0A423HGP9</accession>
<dbReference type="Proteomes" id="UP000284002">
    <property type="component" value="Unassembled WGS sequence"/>
</dbReference>
<dbReference type="PANTHER" id="PTHR43143">
    <property type="entry name" value="METALLOPHOSPHOESTERASE, CALCINEURIN SUPERFAMILY"/>
    <property type="match status" value="1"/>
</dbReference>
<gene>
    <name evidence="2" type="ORF">BK662_24890</name>
</gene>
<dbReference type="Gene3D" id="3.60.21.10">
    <property type="match status" value="1"/>
</dbReference>
<name>A0A423HGP9_9PSED</name>
<dbReference type="EMBL" id="MOBM01000039">
    <property type="protein sequence ID" value="RON12257.1"/>
    <property type="molecule type" value="Genomic_DNA"/>
</dbReference>
<evidence type="ECO:0000259" key="1">
    <source>
        <dbReference type="Pfam" id="PF00149"/>
    </source>
</evidence>
<dbReference type="InterPro" id="IPR004843">
    <property type="entry name" value="Calcineurin-like_PHP"/>
</dbReference>
<protein>
    <submittedName>
        <fullName evidence="2">Phosphoesterase</fullName>
    </submittedName>
</protein>
<comment type="caution">
    <text evidence="2">The sequence shown here is derived from an EMBL/GenBank/DDBJ whole genome shotgun (WGS) entry which is preliminary data.</text>
</comment>
<evidence type="ECO:0000313" key="3">
    <source>
        <dbReference type="Proteomes" id="UP000284002"/>
    </source>
</evidence>
<dbReference type="PANTHER" id="PTHR43143:SF1">
    <property type="entry name" value="SERINE_THREONINE-PROTEIN PHOSPHATASE CPPED1"/>
    <property type="match status" value="1"/>
</dbReference>
<dbReference type="RefSeq" id="WP_123360011.1">
    <property type="nucleotide sequence ID" value="NZ_MOBM01000039.1"/>
</dbReference>
<dbReference type="SUPFAM" id="SSF56300">
    <property type="entry name" value="Metallo-dependent phosphatases"/>
    <property type="match status" value="1"/>
</dbReference>